<dbReference type="PANTHER" id="PTHR30413:SF10">
    <property type="entry name" value="CAPSULE POLYSACCHARIDE EXPORT INNER-MEMBRANE PROTEIN CTRC"/>
    <property type="match status" value="1"/>
</dbReference>
<feature type="transmembrane region" description="Helical" evidence="3">
    <location>
        <begin position="184"/>
        <end position="203"/>
    </location>
</feature>
<dbReference type="Proteomes" id="UP000294829">
    <property type="component" value="Unassembled WGS sequence"/>
</dbReference>
<dbReference type="GO" id="GO:0140359">
    <property type="term" value="F:ABC-type transporter activity"/>
    <property type="evidence" value="ECO:0007669"/>
    <property type="project" value="InterPro"/>
</dbReference>
<accession>A0A4V3ATW2</accession>
<evidence type="ECO:0000256" key="2">
    <source>
        <dbReference type="ARBA" id="ARBA00022448"/>
    </source>
</evidence>
<keyword evidence="3" id="KW-1133">Transmembrane helix</keyword>
<organism evidence="4 5">
    <name type="scientific">Sapientia aquatica</name>
    <dbReference type="NCBI Taxonomy" id="1549640"/>
    <lineage>
        <taxon>Bacteria</taxon>
        <taxon>Pseudomonadati</taxon>
        <taxon>Pseudomonadota</taxon>
        <taxon>Betaproteobacteria</taxon>
        <taxon>Burkholderiales</taxon>
        <taxon>Oxalobacteraceae</taxon>
        <taxon>Sapientia</taxon>
    </lineage>
</organism>
<dbReference type="GO" id="GO:0043190">
    <property type="term" value="C:ATP-binding cassette (ABC) transporter complex"/>
    <property type="evidence" value="ECO:0007669"/>
    <property type="project" value="InterPro"/>
</dbReference>
<feature type="transmembrane region" description="Helical" evidence="3">
    <location>
        <begin position="107"/>
        <end position="134"/>
    </location>
</feature>
<gene>
    <name evidence="4" type="ORF">E2I14_16875</name>
</gene>
<dbReference type="PRINTS" id="PR00164">
    <property type="entry name" value="ABC2TRNSPORT"/>
</dbReference>
<dbReference type="EMBL" id="SMYL01000012">
    <property type="protein sequence ID" value="TDK61953.1"/>
    <property type="molecule type" value="Genomic_DNA"/>
</dbReference>
<keyword evidence="3" id="KW-0812">Transmembrane</keyword>
<sequence>MNDTTTFKQSLTINLRVIGALLMREIITRYGRHNLGFLWLFLEPMMFTLGVTAIWSYTHANHLGSTLPIAAFTLTGYSTILLWRNMPTRCVSAVIPNLGLMYHRNVVLLDIFVSRIVLEVTAVTASFSTLGILFFSSGLMKAPEDIVPVLIGWMMLAWFGASMSLFVGALGARSEVIEKIWHPISYLTFPLSGAAFMLEWLPAPARAVLIWMPTVNCCEIIRQGFFGPMVHAHYDMSYVAIFNTCLMLLGLAQVRLVAERIAPQ</sequence>
<evidence type="ECO:0000256" key="3">
    <source>
        <dbReference type="SAM" id="Phobius"/>
    </source>
</evidence>
<evidence type="ECO:0000313" key="5">
    <source>
        <dbReference type="Proteomes" id="UP000294829"/>
    </source>
</evidence>
<dbReference type="GO" id="GO:0015920">
    <property type="term" value="P:lipopolysaccharide transport"/>
    <property type="evidence" value="ECO:0007669"/>
    <property type="project" value="TreeGrafter"/>
</dbReference>
<feature type="transmembrane region" description="Helical" evidence="3">
    <location>
        <begin position="236"/>
        <end position="258"/>
    </location>
</feature>
<dbReference type="InterPro" id="IPR000412">
    <property type="entry name" value="ABC_2_transport"/>
</dbReference>
<keyword evidence="2" id="KW-0813">Transport</keyword>
<evidence type="ECO:0000313" key="4">
    <source>
        <dbReference type="EMBL" id="TDK61953.1"/>
    </source>
</evidence>
<protein>
    <submittedName>
        <fullName evidence="4">ABC transporter permease</fullName>
    </submittedName>
</protein>
<keyword evidence="3" id="KW-0472">Membrane</keyword>
<proteinExistence type="inferred from homology"/>
<feature type="transmembrane region" description="Helical" evidence="3">
    <location>
        <begin position="67"/>
        <end position="86"/>
    </location>
</feature>
<comment type="similarity">
    <text evidence="1">Belongs to the ABC-2 integral membrane protein family.</text>
</comment>
<dbReference type="PANTHER" id="PTHR30413">
    <property type="entry name" value="INNER MEMBRANE TRANSPORT PERMEASE"/>
    <property type="match status" value="1"/>
</dbReference>
<name>A0A4V3ATW2_9BURK</name>
<dbReference type="OrthoDB" id="9814458at2"/>
<evidence type="ECO:0000256" key="1">
    <source>
        <dbReference type="ARBA" id="ARBA00007783"/>
    </source>
</evidence>
<feature type="transmembrane region" description="Helical" evidence="3">
    <location>
        <begin position="35"/>
        <end position="55"/>
    </location>
</feature>
<keyword evidence="5" id="KW-1185">Reference proteome</keyword>
<feature type="transmembrane region" description="Helical" evidence="3">
    <location>
        <begin position="146"/>
        <end position="172"/>
    </location>
</feature>
<dbReference type="RefSeq" id="WP_133330683.1">
    <property type="nucleotide sequence ID" value="NZ_SMYL01000012.1"/>
</dbReference>
<comment type="caution">
    <text evidence="4">The sequence shown here is derived from an EMBL/GenBank/DDBJ whole genome shotgun (WGS) entry which is preliminary data.</text>
</comment>
<dbReference type="AlphaFoldDB" id="A0A4V3ATW2"/>
<reference evidence="4 5" key="1">
    <citation type="submission" date="2019-03" db="EMBL/GenBank/DDBJ databases">
        <title>Sapientia aquatica gen. nov., sp. nov., isolated from a crater lake.</title>
        <authorList>
            <person name="Felfoldi T."/>
            <person name="Szabo A."/>
            <person name="Toth E."/>
            <person name="Schumann P."/>
            <person name="Keki Z."/>
            <person name="Marialigeti K."/>
            <person name="Mathe I."/>
        </authorList>
    </citation>
    <scope>NUCLEOTIDE SEQUENCE [LARGE SCALE GENOMIC DNA]</scope>
    <source>
        <strain evidence="4 5">SA-152</strain>
    </source>
</reference>